<keyword evidence="2" id="KW-0808">Transferase</keyword>
<evidence type="ECO:0000256" key="3">
    <source>
        <dbReference type="ARBA" id="ARBA00023315"/>
    </source>
</evidence>
<sequence>MAAVARHFPVSHSDRNVAATVDKQEPIPSDAVFPKRNSAPSPHSTLTATDDDDAETVDGQSPSPLASLTPDTSTAKLPPTSPATALLPQPIETTQGLPPPEEMGWYEVSRGIFLGFFLVINSVLVNFTQFLFWPVHLASPSAFRSWTQHTERYFSVVLLYLTQWLAPTQLVITREAGFPAFVKHRGEPPIPSDPASPVVLDGCNVEFDLGPEAAAAIVIANHQVYMDWIYLWFVAYYAGYHGAIKIILKASLRKVPIFGWAMQFYRFIFLQRQWAQDRRSFLDQIASMRADNTPQSGSHPYWITLFPEGTTISSYSIPITRKFAEAEKLPIPDHVLIPRATGLYHIVHALRGQATYVYDLTLGCEGLSLGQIPQDTFTIPRMYLGGRQYPRRVHVHFRRVALADIPEDADAFTEWLRTRWTEKDELMRYFYTHGHFPNHFPSTAHGARGEEKEEEGKEVGLFRSMAPATESEQINTGGGATTAINRPDAVVQVRVRSVWELGQLWFTAILVLTFLRWFVLV</sequence>
<feature type="transmembrane region" description="Helical" evidence="5">
    <location>
        <begin position="501"/>
        <end position="519"/>
    </location>
</feature>
<feature type="transmembrane region" description="Helical" evidence="5">
    <location>
        <begin position="229"/>
        <end position="248"/>
    </location>
</feature>
<keyword evidence="5" id="KW-1133">Transmembrane helix</keyword>
<dbReference type="Pfam" id="PF16076">
    <property type="entry name" value="Acyltransf_C"/>
    <property type="match status" value="1"/>
</dbReference>
<organism evidence="7 8">
    <name type="scientific">Tieghemiomyces parasiticus</name>
    <dbReference type="NCBI Taxonomy" id="78921"/>
    <lineage>
        <taxon>Eukaryota</taxon>
        <taxon>Fungi</taxon>
        <taxon>Fungi incertae sedis</taxon>
        <taxon>Zoopagomycota</taxon>
        <taxon>Kickxellomycotina</taxon>
        <taxon>Dimargaritomycetes</taxon>
        <taxon>Dimargaritales</taxon>
        <taxon>Dimargaritaceae</taxon>
        <taxon>Tieghemiomyces</taxon>
    </lineage>
</organism>
<dbReference type="CDD" id="cd07990">
    <property type="entry name" value="LPLAT_LCLAT1-like"/>
    <property type="match status" value="1"/>
</dbReference>
<dbReference type="GO" id="GO:0016746">
    <property type="term" value="F:acyltransferase activity"/>
    <property type="evidence" value="ECO:0007669"/>
    <property type="project" value="UniProtKB-KW"/>
</dbReference>
<evidence type="ECO:0000313" key="8">
    <source>
        <dbReference type="Proteomes" id="UP001150569"/>
    </source>
</evidence>
<keyword evidence="8" id="KW-1185">Reference proteome</keyword>
<feature type="transmembrane region" description="Helical" evidence="5">
    <location>
        <begin position="112"/>
        <end position="132"/>
    </location>
</feature>
<evidence type="ECO:0000256" key="4">
    <source>
        <dbReference type="SAM" id="MobiDB-lite"/>
    </source>
</evidence>
<dbReference type="SUPFAM" id="SSF69593">
    <property type="entry name" value="Glycerol-3-phosphate (1)-acyltransferase"/>
    <property type="match status" value="1"/>
</dbReference>
<dbReference type="GO" id="GO:0036149">
    <property type="term" value="P:phosphatidylinositol acyl-chain remodeling"/>
    <property type="evidence" value="ECO:0007669"/>
    <property type="project" value="TreeGrafter"/>
</dbReference>
<reference evidence="7" key="1">
    <citation type="submission" date="2022-07" db="EMBL/GenBank/DDBJ databases">
        <title>Phylogenomic reconstructions and comparative analyses of Kickxellomycotina fungi.</title>
        <authorList>
            <person name="Reynolds N.K."/>
            <person name="Stajich J.E."/>
            <person name="Barry K."/>
            <person name="Grigoriev I.V."/>
            <person name="Crous P."/>
            <person name="Smith M.E."/>
        </authorList>
    </citation>
    <scope>NUCLEOTIDE SEQUENCE</scope>
    <source>
        <strain evidence="7">RSA 861</strain>
    </source>
</reference>
<comment type="similarity">
    <text evidence="1">Belongs to the 1-acyl-sn-glycerol-3-phosphate acyltransferase family.</text>
</comment>
<feature type="compositionally biased region" description="Low complexity" evidence="4">
    <location>
        <begin position="72"/>
        <end position="88"/>
    </location>
</feature>
<feature type="region of interest" description="Disordered" evidence="4">
    <location>
        <begin position="1"/>
        <end position="98"/>
    </location>
</feature>
<accession>A0A9W8DPW2</accession>
<evidence type="ECO:0000256" key="5">
    <source>
        <dbReference type="SAM" id="Phobius"/>
    </source>
</evidence>
<feature type="domain" description="Phospholipid/glycerol acyltransferase" evidence="6">
    <location>
        <begin position="216"/>
        <end position="344"/>
    </location>
</feature>
<dbReference type="InterPro" id="IPR002123">
    <property type="entry name" value="Plipid/glycerol_acylTrfase"/>
</dbReference>
<dbReference type="PANTHER" id="PTHR10983:SF16">
    <property type="entry name" value="LYSOCARDIOLIPIN ACYLTRANSFERASE 1"/>
    <property type="match status" value="1"/>
</dbReference>
<dbReference type="EMBL" id="JANBPT010000818">
    <property type="protein sequence ID" value="KAJ1912608.1"/>
    <property type="molecule type" value="Genomic_DNA"/>
</dbReference>
<dbReference type="GO" id="GO:0005783">
    <property type="term" value="C:endoplasmic reticulum"/>
    <property type="evidence" value="ECO:0007669"/>
    <property type="project" value="TreeGrafter"/>
</dbReference>
<evidence type="ECO:0000256" key="2">
    <source>
        <dbReference type="ARBA" id="ARBA00022679"/>
    </source>
</evidence>
<keyword evidence="5" id="KW-0812">Transmembrane</keyword>
<dbReference type="OrthoDB" id="189226at2759"/>
<dbReference type="SMART" id="SM00563">
    <property type="entry name" value="PlsC"/>
    <property type="match status" value="1"/>
</dbReference>
<dbReference type="Proteomes" id="UP001150569">
    <property type="component" value="Unassembled WGS sequence"/>
</dbReference>
<evidence type="ECO:0000313" key="7">
    <source>
        <dbReference type="EMBL" id="KAJ1912608.1"/>
    </source>
</evidence>
<comment type="caution">
    <text evidence="7">The sequence shown here is derived from an EMBL/GenBank/DDBJ whole genome shotgun (WGS) entry which is preliminary data.</text>
</comment>
<dbReference type="AlphaFoldDB" id="A0A9W8DPW2"/>
<evidence type="ECO:0000259" key="6">
    <source>
        <dbReference type="SMART" id="SM00563"/>
    </source>
</evidence>
<gene>
    <name evidence="7" type="ORF">IWQ60_009588</name>
</gene>
<proteinExistence type="inferred from homology"/>
<feature type="compositionally biased region" description="Polar residues" evidence="4">
    <location>
        <begin position="59"/>
        <end position="71"/>
    </location>
</feature>
<evidence type="ECO:0000256" key="1">
    <source>
        <dbReference type="ARBA" id="ARBA00008655"/>
    </source>
</evidence>
<dbReference type="Pfam" id="PF01553">
    <property type="entry name" value="Acyltransferase"/>
    <property type="match status" value="1"/>
</dbReference>
<dbReference type="InterPro" id="IPR032098">
    <property type="entry name" value="Acyltransf_C"/>
</dbReference>
<dbReference type="PANTHER" id="PTHR10983">
    <property type="entry name" value="1-ACYLGLYCEROL-3-PHOSPHATE ACYLTRANSFERASE-RELATED"/>
    <property type="match status" value="1"/>
</dbReference>
<name>A0A9W8DPW2_9FUNG</name>
<protein>
    <recommendedName>
        <fullName evidence="6">Phospholipid/glycerol acyltransferase domain-containing protein</fullName>
    </recommendedName>
</protein>
<keyword evidence="3" id="KW-0012">Acyltransferase</keyword>
<keyword evidence="5" id="KW-0472">Membrane</keyword>